<dbReference type="AlphaFoldDB" id="A0A2K4XEV2"/>
<evidence type="ECO:0000313" key="2">
    <source>
        <dbReference type="EMBL" id="MBE0384467.1"/>
    </source>
</evidence>
<dbReference type="Proteomes" id="UP000238288">
    <property type="component" value="Chromosome PCAR9b"/>
</dbReference>
<dbReference type="GeneID" id="93665559"/>
<reference evidence="2 5" key="1">
    <citation type="submission" date="2015-06" db="EMBL/GenBank/DDBJ databases">
        <title>Genome sequence of Pseudoalteromonas carrageenovora.</title>
        <authorList>
            <person name="Xie B.-B."/>
            <person name="Rong J.-C."/>
            <person name="Qin Q.-L."/>
            <person name="Zhang Y.-Z."/>
        </authorList>
    </citation>
    <scope>NUCLEOTIDE SEQUENCE [LARGE SCALE GENOMIC DNA]</scope>
    <source>
        <strain evidence="2 5">IAM 12662</strain>
    </source>
</reference>
<feature type="signal peptide" evidence="1">
    <location>
        <begin position="1"/>
        <end position="18"/>
    </location>
</feature>
<feature type="chain" id="PRO_5014318079" description="Lipoprotein" evidence="1">
    <location>
        <begin position="19"/>
        <end position="85"/>
    </location>
</feature>
<evidence type="ECO:0000313" key="4">
    <source>
        <dbReference type="Proteomes" id="UP000238288"/>
    </source>
</evidence>
<sequence length="85" mass="9417">MKAFLALLSLCIFLTGCAAQPYAGSAKCMEQADIAYETDLHKNEPLDNECKATKVNTPNKEFENHSIVDRSLLQLIVSVLNGIFR</sequence>
<evidence type="ECO:0008006" key="6">
    <source>
        <dbReference type="Google" id="ProtNLM"/>
    </source>
</evidence>
<dbReference type="EMBL" id="AQGW01000025">
    <property type="protein sequence ID" value="MBE0384467.1"/>
    <property type="molecule type" value="Genomic_DNA"/>
</dbReference>
<proteinExistence type="predicted"/>
<evidence type="ECO:0000313" key="5">
    <source>
        <dbReference type="Proteomes" id="UP000615003"/>
    </source>
</evidence>
<organism evidence="3 4">
    <name type="scientific">Pseudoalteromonas carrageenovora IAM 12662</name>
    <dbReference type="NCBI Taxonomy" id="1314868"/>
    <lineage>
        <taxon>Bacteria</taxon>
        <taxon>Pseudomonadati</taxon>
        <taxon>Pseudomonadota</taxon>
        <taxon>Gammaproteobacteria</taxon>
        <taxon>Alteromonadales</taxon>
        <taxon>Pseudoalteromonadaceae</taxon>
        <taxon>Pseudoalteromonas</taxon>
    </lineage>
</organism>
<protein>
    <recommendedName>
        <fullName evidence="6">Lipoprotein</fullName>
    </recommendedName>
</protein>
<evidence type="ECO:0000256" key="1">
    <source>
        <dbReference type="SAM" id="SignalP"/>
    </source>
</evidence>
<reference evidence="3 4" key="2">
    <citation type="submission" date="2017-11" db="EMBL/GenBank/DDBJ databases">
        <authorList>
            <person name="Han C.G."/>
        </authorList>
    </citation>
    <scope>NUCLEOTIDE SEQUENCE [LARGE SCALE GENOMIC DNA]</scope>
    <source>
        <strain evidence="4">ATCC 43555</strain>
        <strain evidence="3">ATCC43555</strain>
    </source>
</reference>
<keyword evidence="5" id="KW-1185">Reference proteome</keyword>
<dbReference type="Proteomes" id="UP000615003">
    <property type="component" value="Unassembled WGS sequence"/>
</dbReference>
<dbReference type="RefSeq" id="WP_058549940.1">
    <property type="nucleotide sequence ID" value="NZ_AQGW01000025.1"/>
</dbReference>
<accession>A0A2K4XEV2</accession>
<keyword evidence="1" id="KW-0732">Signal</keyword>
<gene>
    <name evidence="3" type="ORF">PCAR9_B0377</name>
    <name evidence="2" type="ORF">PCARR_b0445</name>
</gene>
<evidence type="ECO:0000313" key="3">
    <source>
        <dbReference type="EMBL" id="SOU42850.1"/>
    </source>
</evidence>
<dbReference type="PROSITE" id="PS51257">
    <property type="entry name" value="PROKAR_LIPOPROTEIN"/>
    <property type="match status" value="1"/>
</dbReference>
<dbReference type="OrthoDB" id="6310671at2"/>
<name>A0A2K4XEV2_PSEVC</name>
<dbReference type="EMBL" id="LT965929">
    <property type="protein sequence ID" value="SOU42850.1"/>
    <property type="molecule type" value="Genomic_DNA"/>
</dbReference>